<feature type="domain" description="T6SS Phospholipase effector Tle1-like catalytic" evidence="1">
    <location>
        <begin position="155"/>
        <end position="479"/>
    </location>
</feature>
<dbReference type="PANTHER" id="PTHR33840">
    <property type="match status" value="1"/>
</dbReference>
<dbReference type="Proteomes" id="UP000383932">
    <property type="component" value="Unassembled WGS sequence"/>
</dbReference>
<dbReference type="SUPFAM" id="SSF53474">
    <property type="entry name" value="alpha/beta-Hydrolases"/>
    <property type="match status" value="1"/>
</dbReference>
<evidence type="ECO:0000313" key="2">
    <source>
        <dbReference type="EMBL" id="KAB5589510.1"/>
    </source>
</evidence>
<gene>
    <name evidence="2" type="ORF">CTheo_7047</name>
</gene>
<dbReference type="OrthoDB" id="3162439at2759"/>
<evidence type="ECO:0000259" key="1">
    <source>
        <dbReference type="Pfam" id="PF09994"/>
    </source>
</evidence>
<keyword evidence="3" id="KW-1185">Reference proteome</keyword>
<proteinExistence type="predicted"/>
<comment type="caution">
    <text evidence="2">The sequence shown here is derived from an EMBL/GenBank/DDBJ whole genome shotgun (WGS) entry which is preliminary data.</text>
</comment>
<protein>
    <submittedName>
        <fullName evidence="2">CVNH domain containing protein</fullName>
    </submittedName>
</protein>
<dbReference type="Pfam" id="PF09994">
    <property type="entry name" value="T6SS_Tle1-like_cat"/>
    <property type="match status" value="1"/>
</dbReference>
<dbReference type="AlphaFoldDB" id="A0A5N5QCL2"/>
<sequence length="681" mass="77864">MPSNLTKVRQLPNHDLFTLDVSNTFLKATLTPKAIQLGVRLDPVREDHLFDISKLFGDGNKLSNIRIEATNPEKRLLVADSQNAKSSNDKQVTYKLDKNLCLCEYVHPQAQEIYYKLSRRERRAVKYSASTGHPTNSAIWYVHCVRLDWFNHRVPKNTNVVKFVDLVKKDDPERQMIYYQPGVGTYISTDKGTFRGITTLADECFAVYLYQHVIDGYKYLVQTYRAGDRICIFGYSRGAYTARALAGMIHCVGLLPRDNIEHVPFAYKIYSSQPITSTDPSDIKTPEELEDLTGEHMGALGYKSDADPSKADIKNITAEAYKRTFCISLKIDFVGVWDTVASVGRFVSKTLPFIDYNPSIITFRHALSLDEHRAKFTPSLWDHLRTIQQDDPKRDLFRQDVREVWFRGEHCNIGGGAPIPSTHSNPNPNSNLFSALRNIALQSIGKGAPTHSDSNSDSNSSPTPFSTLSNISLRWMVQQCFECNTGIVFDHDTMKTYRKYNVLEERPAPGIKDTTDLPYYQKLSEASVALDRIDVKHTPHDSFKARRFWYLLQVCSTSQGQKKVRFDKNKKPNIGRSRKVCYWSDKDEIYIHSSVVDYLKSPEGRSYVPRVKWYGLKQDQLPRIEVHSKANVQGEWDEASTKKMEPKMMDWNKPRKRDKIAEFISNGVVLLIGKPKGNLML</sequence>
<accession>A0A5N5QCL2</accession>
<dbReference type="InterPro" id="IPR029058">
    <property type="entry name" value="AB_hydrolase_fold"/>
</dbReference>
<reference evidence="2 3" key="1">
    <citation type="journal article" date="2019" name="Fungal Biol. Biotechnol.">
        <title>Draft genome sequence of fastidious pathogen Ceratobasidium theobromae, which causes vascular-streak dieback in Theobroma cacao.</title>
        <authorList>
            <person name="Ali S.S."/>
            <person name="Asman A."/>
            <person name="Shao J."/>
            <person name="Firmansyah A.P."/>
            <person name="Susilo A.W."/>
            <person name="Rosmana A."/>
            <person name="McMahon P."/>
            <person name="Junaid M."/>
            <person name="Guest D."/>
            <person name="Kheng T.Y."/>
            <person name="Meinhardt L.W."/>
            <person name="Bailey B.A."/>
        </authorList>
    </citation>
    <scope>NUCLEOTIDE SEQUENCE [LARGE SCALE GENOMIC DNA]</scope>
    <source>
        <strain evidence="2 3">CT2</strain>
    </source>
</reference>
<organism evidence="2 3">
    <name type="scientific">Ceratobasidium theobromae</name>
    <dbReference type="NCBI Taxonomy" id="1582974"/>
    <lineage>
        <taxon>Eukaryota</taxon>
        <taxon>Fungi</taxon>
        <taxon>Dikarya</taxon>
        <taxon>Basidiomycota</taxon>
        <taxon>Agaricomycotina</taxon>
        <taxon>Agaricomycetes</taxon>
        <taxon>Cantharellales</taxon>
        <taxon>Ceratobasidiaceae</taxon>
        <taxon>Ceratobasidium</taxon>
    </lineage>
</organism>
<dbReference type="EMBL" id="SSOP01000260">
    <property type="protein sequence ID" value="KAB5589510.1"/>
    <property type="molecule type" value="Genomic_DNA"/>
</dbReference>
<evidence type="ECO:0000313" key="3">
    <source>
        <dbReference type="Proteomes" id="UP000383932"/>
    </source>
</evidence>
<dbReference type="InterPro" id="IPR018712">
    <property type="entry name" value="Tle1-like_cat"/>
</dbReference>
<dbReference type="PANTHER" id="PTHR33840:SF2">
    <property type="entry name" value="TLE1 PHOSPHOLIPASE DOMAIN-CONTAINING PROTEIN"/>
    <property type="match status" value="1"/>
</dbReference>
<name>A0A5N5QCL2_9AGAM</name>